<dbReference type="Pfam" id="PF12728">
    <property type="entry name" value="HTH_17"/>
    <property type="match status" value="1"/>
</dbReference>
<evidence type="ECO:0000259" key="1">
    <source>
        <dbReference type="Pfam" id="PF12728"/>
    </source>
</evidence>
<name>A0A8S5MED8_9CAUD</name>
<sequence>MSENVETNVMEEERLYTVEEMAAFLGVKVGALKDWTKLEENPCPCLRYKSRVLRFEKEPVMEWFRGQTKVWRKPSKKAK</sequence>
<dbReference type="SUPFAM" id="SSF46955">
    <property type="entry name" value="Putative DNA-binding domain"/>
    <property type="match status" value="1"/>
</dbReference>
<organism evidence="2">
    <name type="scientific">Siphoviridae sp. ctYh54</name>
    <dbReference type="NCBI Taxonomy" id="2826379"/>
    <lineage>
        <taxon>Viruses</taxon>
        <taxon>Duplodnaviria</taxon>
        <taxon>Heunggongvirae</taxon>
        <taxon>Uroviricota</taxon>
        <taxon>Caudoviricetes</taxon>
    </lineage>
</organism>
<dbReference type="EMBL" id="BK014884">
    <property type="protein sequence ID" value="DAD80594.1"/>
    <property type="molecule type" value="Genomic_DNA"/>
</dbReference>
<proteinExistence type="predicted"/>
<reference evidence="2" key="1">
    <citation type="journal article" date="2021" name="Proc. Natl. Acad. Sci. U.S.A.">
        <title>A Catalog of Tens of Thousands of Viruses from Human Metagenomes Reveals Hidden Associations with Chronic Diseases.</title>
        <authorList>
            <person name="Tisza M.J."/>
            <person name="Buck C.B."/>
        </authorList>
    </citation>
    <scope>NUCLEOTIDE SEQUENCE</scope>
    <source>
        <strain evidence="2">CtYh54</strain>
    </source>
</reference>
<protein>
    <submittedName>
        <fullName evidence="2">Pyocin activator protein PrtN</fullName>
    </submittedName>
</protein>
<dbReference type="InterPro" id="IPR009061">
    <property type="entry name" value="DNA-bd_dom_put_sf"/>
</dbReference>
<feature type="domain" description="Helix-turn-helix" evidence="1">
    <location>
        <begin position="15"/>
        <end position="67"/>
    </location>
</feature>
<dbReference type="InterPro" id="IPR041657">
    <property type="entry name" value="HTH_17"/>
</dbReference>
<accession>A0A8S5MED8</accession>
<evidence type="ECO:0000313" key="2">
    <source>
        <dbReference type="EMBL" id="DAD80594.1"/>
    </source>
</evidence>